<dbReference type="GO" id="GO:0047936">
    <property type="term" value="F:glucose 1-dehydrogenase [NAD(P)+] activity"/>
    <property type="evidence" value="ECO:0007669"/>
    <property type="project" value="UniProtKB-EC"/>
</dbReference>
<evidence type="ECO:0000313" key="3">
    <source>
        <dbReference type="EMBL" id="MCZ0704601.1"/>
    </source>
</evidence>
<dbReference type="InterPro" id="IPR020904">
    <property type="entry name" value="Sc_DH/Rdtase_CS"/>
</dbReference>
<dbReference type="Pfam" id="PF13561">
    <property type="entry name" value="adh_short_C2"/>
    <property type="match status" value="1"/>
</dbReference>
<dbReference type="NCBIfam" id="NF005559">
    <property type="entry name" value="PRK07231.1"/>
    <property type="match status" value="1"/>
</dbReference>
<keyword evidence="4" id="KW-1185">Reference proteome</keyword>
<comment type="similarity">
    <text evidence="1">Belongs to the short-chain dehydrogenases/reductases (SDR) family.</text>
</comment>
<dbReference type="PRINTS" id="PR00080">
    <property type="entry name" value="SDRFAMILY"/>
</dbReference>
<evidence type="ECO:0000256" key="2">
    <source>
        <dbReference type="ARBA" id="ARBA00023002"/>
    </source>
</evidence>
<accession>A0A9J6RHK4</accession>
<evidence type="ECO:0000256" key="1">
    <source>
        <dbReference type="ARBA" id="ARBA00006484"/>
    </source>
</evidence>
<dbReference type="Gene3D" id="3.40.50.720">
    <property type="entry name" value="NAD(P)-binding Rossmann-like Domain"/>
    <property type="match status" value="1"/>
</dbReference>
<dbReference type="SUPFAM" id="SSF51735">
    <property type="entry name" value="NAD(P)-binding Rossmann-fold domains"/>
    <property type="match status" value="1"/>
</dbReference>
<reference evidence="3" key="1">
    <citation type="submission" date="2022-11" db="EMBL/GenBank/DDBJ databases">
        <title>WGS of Natronobacillus azotifigens 24KS-1, an anaerobic diazotrophic haloalkaliphile from soda-rich habitats.</title>
        <authorList>
            <person name="Sorokin D.Y."/>
            <person name="Merkel A.Y."/>
        </authorList>
    </citation>
    <scope>NUCLEOTIDE SEQUENCE</scope>
    <source>
        <strain evidence="3">24KS-1</strain>
    </source>
</reference>
<dbReference type="GO" id="GO:0008206">
    <property type="term" value="P:bile acid metabolic process"/>
    <property type="evidence" value="ECO:0007669"/>
    <property type="project" value="UniProtKB-ARBA"/>
</dbReference>
<protein>
    <submittedName>
        <fullName evidence="3">Glucose 1-dehydrogenase</fullName>
        <ecNumber evidence="3">1.1.1.47</ecNumber>
    </submittedName>
</protein>
<keyword evidence="2 3" id="KW-0560">Oxidoreductase</keyword>
<evidence type="ECO:0000313" key="4">
    <source>
        <dbReference type="Proteomes" id="UP001084197"/>
    </source>
</evidence>
<dbReference type="AlphaFoldDB" id="A0A9J6RHK4"/>
<proteinExistence type="inferred from homology"/>
<dbReference type="EMBL" id="JAPRAT010000047">
    <property type="protein sequence ID" value="MCZ0704601.1"/>
    <property type="molecule type" value="Genomic_DNA"/>
</dbReference>
<comment type="caution">
    <text evidence="3">The sequence shown here is derived from an EMBL/GenBank/DDBJ whole genome shotgun (WGS) entry which is preliminary data.</text>
</comment>
<dbReference type="PANTHER" id="PTHR24321">
    <property type="entry name" value="DEHYDROGENASES, SHORT CHAIN"/>
    <property type="match status" value="1"/>
</dbReference>
<dbReference type="EC" id="1.1.1.47" evidence="3"/>
<sequence>MKLQNKVALITGASSGMGRAQAKRFAKEGADIIAFDVNKDGLQELEDHFDSLDSNFLGLEVDISDAQQVESAVEKALERFKSIDIISNTAGILDDFSSLEDTDEELWDSVFNVNIKGIYLVTKAVLPTMLKNKKGTIVNIASIAGFVAGGGGAAYTSTKHAVVGLTKQLAYDYGQKGIKVNAIAPGYINTSMTEDVDPSLTDDLPEPRPGEAEEIADLAVFLASEQSDYIRGETIKIDGGWTTD</sequence>
<dbReference type="Proteomes" id="UP001084197">
    <property type="component" value="Unassembled WGS sequence"/>
</dbReference>
<name>A0A9J6RHK4_9BACI</name>
<organism evidence="3 4">
    <name type="scientific">Natronobacillus azotifigens</name>
    <dbReference type="NCBI Taxonomy" id="472978"/>
    <lineage>
        <taxon>Bacteria</taxon>
        <taxon>Bacillati</taxon>
        <taxon>Bacillota</taxon>
        <taxon>Bacilli</taxon>
        <taxon>Bacillales</taxon>
        <taxon>Bacillaceae</taxon>
        <taxon>Natronobacillus</taxon>
    </lineage>
</organism>
<dbReference type="PRINTS" id="PR00081">
    <property type="entry name" value="GDHRDH"/>
</dbReference>
<dbReference type="FunFam" id="3.40.50.720:FF:000084">
    <property type="entry name" value="Short-chain dehydrogenase reductase"/>
    <property type="match status" value="1"/>
</dbReference>
<dbReference type="PROSITE" id="PS00061">
    <property type="entry name" value="ADH_SHORT"/>
    <property type="match status" value="1"/>
</dbReference>
<gene>
    <name evidence="3" type="ORF">OWO01_15425</name>
</gene>
<dbReference type="InterPro" id="IPR002347">
    <property type="entry name" value="SDR_fam"/>
</dbReference>
<dbReference type="InterPro" id="IPR036291">
    <property type="entry name" value="NAD(P)-bd_dom_sf"/>
</dbReference>
<dbReference type="PANTHER" id="PTHR24321:SF8">
    <property type="entry name" value="ESTRADIOL 17-BETA-DEHYDROGENASE 8-RELATED"/>
    <property type="match status" value="1"/>
</dbReference>
<dbReference type="RefSeq" id="WP_268781377.1">
    <property type="nucleotide sequence ID" value="NZ_JAPRAT010000047.1"/>
</dbReference>